<accession>A0ABR3N3W7</accession>
<dbReference type="Pfam" id="PF04749">
    <property type="entry name" value="PLAC8"/>
    <property type="match status" value="2"/>
</dbReference>
<reference evidence="2 3" key="1">
    <citation type="submission" date="2023-09" db="EMBL/GenBank/DDBJ databases">
        <authorList>
            <person name="Wang M."/>
        </authorList>
    </citation>
    <scope>NUCLEOTIDE SEQUENCE [LARGE SCALE GENOMIC DNA]</scope>
    <source>
        <strain evidence="2">GT-2023</strain>
        <tissue evidence="2">Liver</tissue>
    </source>
</reference>
<evidence type="ECO:0000313" key="3">
    <source>
        <dbReference type="Proteomes" id="UP001558613"/>
    </source>
</evidence>
<comment type="caution">
    <text evidence="2">The sequence shown here is derived from an EMBL/GenBank/DDBJ whole genome shotgun (WGS) entry which is preliminary data.</text>
</comment>
<dbReference type="PANTHER" id="PTHR15907">
    <property type="entry name" value="DUF614 FAMILY PROTEIN-RELATED"/>
    <property type="match status" value="1"/>
</dbReference>
<keyword evidence="3" id="KW-1185">Reference proteome</keyword>
<organism evidence="2 3">
    <name type="scientific">Cirrhinus molitorella</name>
    <name type="common">mud carp</name>
    <dbReference type="NCBI Taxonomy" id="172907"/>
    <lineage>
        <taxon>Eukaryota</taxon>
        <taxon>Metazoa</taxon>
        <taxon>Chordata</taxon>
        <taxon>Craniata</taxon>
        <taxon>Vertebrata</taxon>
        <taxon>Euteleostomi</taxon>
        <taxon>Actinopterygii</taxon>
        <taxon>Neopterygii</taxon>
        <taxon>Teleostei</taxon>
        <taxon>Ostariophysi</taxon>
        <taxon>Cypriniformes</taxon>
        <taxon>Cyprinidae</taxon>
        <taxon>Labeoninae</taxon>
        <taxon>Labeonini</taxon>
        <taxon>Cirrhinus</taxon>
    </lineage>
</organism>
<evidence type="ECO:0000256" key="1">
    <source>
        <dbReference type="ARBA" id="ARBA00009024"/>
    </source>
</evidence>
<dbReference type="EMBL" id="JAYMGO010000007">
    <property type="protein sequence ID" value="KAL1271634.1"/>
    <property type="molecule type" value="Genomic_DNA"/>
</dbReference>
<name>A0ABR3N3W7_9TELE</name>
<dbReference type="InterPro" id="IPR006461">
    <property type="entry name" value="PLAC_motif_containing"/>
</dbReference>
<sequence length="277" mass="30950">MERISIPLQLRVVQSQPGLVEQNGKWSTGLCECWGDMDDCCCAFWCLPLFVFKTNRAAGGCPCLPLLDCVGCGTAASLAMRAAVRERYGIEGDVCSDCFYGCCCYPLSWCQISREIKRQAAVRANAISLSSSKTHYTPLVDLDHSQAQDFIINRMTSNQPKPFVMTNTSNQWSSGICDCCQDVPECCFAFWCFPCFACATARKHGECLCLPLLDGFGFIPPITTAMRVSVRNRYGIQDTICNDCLYSTFCVVCSWCQMSREMKLREQNITLVHSRAH</sequence>
<dbReference type="NCBIfam" id="TIGR01571">
    <property type="entry name" value="A_thal_Cys_rich"/>
    <property type="match status" value="2"/>
</dbReference>
<proteinExistence type="inferred from homology"/>
<protein>
    <submittedName>
        <fullName evidence="2">Uncharacterized protein</fullName>
    </submittedName>
</protein>
<dbReference type="Proteomes" id="UP001558613">
    <property type="component" value="Unassembled WGS sequence"/>
</dbReference>
<comment type="similarity">
    <text evidence="1">Belongs to the cornifelin family.</text>
</comment>
<gene>
    <name evidence="2" type="ORF">QQF64_030650</name>
</gene>
<evidence type="ECO:0000313" key="2">
    <source>
        <dbReference type="EMBL" id="KAL1271634.1"/>
    </source>
</evidence>